<dbReference type="Gene3D" id="3.40.50.1010">
    <property type="entry name" value="5'-nuclease"/>
    <property type="match status" value="1"/>
</dbReference>
<feature type="domain" description="PIN" evidence="1">
    <location>
        <begin position="14"/>
        <end position="131"/>
    </location>
</feature>
<dbReference type="EC" id="3.1.-.-" evidence="2"/>
<dbReference type="PANTHER" id="PTHR36173:SF2">
    <property type="entry name" value="RIBONUCLEASE VAPC16"/>
    <property type="match status" value="1"/>
</dbReference>
<sequence>MKLPLCLQVQMMKYLLDTHILLWAASDSPKLNLAIRQILENKNNELYFSVVNIWEIAIKKSIGKLHLPIPTSAFRRLLLENGYRELAITGTHAMATETLPFIHNDPFDRMLIAQAQQEGLLLLSADSKVQAYGDCVAKI</sequence>
<name>A0A376BKQ8_9NEIS</name>
<protein>
    <submittedName>
        <fullName evidence="2">Ribonuclease VapC22</fullName>
        <ecNumber evidence="2">3.1.-.-</ecNumber>
    </submittedName>
</protein>
<dbReference type="InterPro" id="IPR029060">
    <property type="entry name" value="PIN-like_dom_sf"/>
</dbReference>
<dbReference type="GO" id="GO:0016787">
    <property type="term" value="F:hydrolase activity"/>
    <property type="evidence" value="ECO:0007669"/>
    <property type="project" value="UniProtKB-KW"/>
</dbReference>
<dbReference type="STRING" id="1120980.GCA_000745955_01590"/>
<keyword evidence="3" id="KW-1185">Reference proteome</keyword>
<dbReference type="Pfam" id="PF01850">
    <property type="entry name" value="PIN"/>
    <property type="match status" value="1"/>
</dbReference>
<dbReference type="InterPro" id="IPR052919">
    <property type="entry name" value="TA_system_RNase"/>
</dbReference>
<evidence type="ECO:0000259" key="1">
    <source>
        <dbReference type="Pfam" id="PF01850"/>
    </source>
</evidence>
<proteinExistence type="predicted"/>
<dbReference type="AlphaFoldDB" id="A0A376BKQ8"/>
<dbReference type="InterPro" id="IPR041705">
    <property type="entry name" value="PIN_Sll0205"/>
</dbReference>
<accession>A0A376BKQ8</accession>
<dbReference type="SUPFAM" id="SSF88723">
    <property type="entry name" value="PIN domain-like"/>
    <property type="match status" value="1"/>
</dbReference>
<gene>
    <name evidence="2" type="ORF">NCTC10283_00323</name>
</gene>
<evidence type="ECO:0000313" key="3">
    <source>
        <dbReference type="Proteomes" id="UP000254209"/>
    </source>
</evidence>
<dbReference type="EMBL" id="UFSO01000002">
    <property type="protein sequence ID" value="SSY70240.1"/>
    <property type="molecule type" value="Genomic_DNA"/>
</dbReference>
<dbReference type="Proteomes" id="UP000254209">
    <property type="component" value="Unassembled WGS sequence"/>
</dbReference>
<reference evidence="2 3" key="1">
    <citation type="submission" date="2018-06" db="EMBL/GenBank/DDBJ databases">
        <authorList>
            <consortium name="Pathogen Informatics"/>
            <person name="Doyle S."/>
        </authorList>
    </citation>
    <scope>NUCLEOTIDE SEQUENCE [LARGE SCALE GENOMIC DNA]</scope>
    <source>
        <strain evidence="2 3">NCTC10283</strain>
    </source>
</reference>
<dbReference type="CDD" id="cd09872">
    <property type="entry name" value="PIN_Sll0205-like"/>
    <property type="match status" value="1"/>
</dbReference>
<organism evidence="2 3">
    <name type="scientific">Alysiella crassa</name>
    <dbReference type="NCBI Taxonomy" id="153491"/>
    <lineage>
        <taxon>Bacteria</taxon>
        <taxon>Pseudomonadati</taxon>
        <taxon>Pseudomonadota</taxon>
        <taxon>Betaproteobacteria</taxon>
        <taxon>Neisseriales</taxon>
        <taxon>Neisseriaceae</taxon>
        <taxon>Alysiella</taxon>
    </lineage>
</organism>
<dbReference type="PANTHER" id="PTHR36173">
    <property type="entry name" value="RIBONUCLEASE VAPC16-RELATED"/>
    <property type="match status" value="1"/>
</dbReference>
<dbReference type="InterPro" id="IPR002716">
    <property type="entry name" value="PIN_dom"/>
</dbReference>
<keyword evidence="2" id="KW-0378">Hydrolase</keyword>
<evidence type="ECO:0000313" key="2">
    <source>
        <dbReference type="EMBL" id="SSY70240.1"/>
    </source>
</evidence>